<evidence type="ECO:0000313" key="1">
    <source>
        <dbReference type="EMBL" id="GIY90004.1"/>
    </source>
</evidence>
<proteinExistence type="predicted"/>
<protein>
    <submittedName>
        <fullName evidence="1">Uncharacterized protein</fullName>
    </submittedName>
</protein>
<gene>
    <name evidence="1" type="ORF">CDAR_164171</name>
</gene>
<accession>A0AAV4X8A6</accession>
<name>A0AAV4X8A6_9ARAC</name>
<organism evidence="1 2">
    <name type="scientific">Caerostris darwini</name>
    <dbReference type="NCBI Taxonomy" id="1538125"/>
    <lineage>
        <taxon>Eukaryota</taxon>
        <taxon>Metazoa</taxon>
        <taxon>Ecdysozoa</taxon>
        <taxon>Arthropoda</taxon>
        <taxon>Chelicerata</taxon>
        <taxon>Arachnida</taxon>
        <taxon>Araneae</taxon>
        <taxon>Araneomorphae</taxon>
        <taxon>Entelegynae</taxon>
        <taxon>Araneoidea</taxon>
        <taxon>Araneidae</taxon>
        <taxon>Caerostris</taxon>
    </lineage>
</organism>
<comment type="caution">
    <text evidence="1">The sequence shown here is derived from an EMBL/GenBank/DDBJ whole genome shotgun (WGS) entry which is preliminary data.</text>
</comment>
<reference evidence="1 2" key="1">
    <citation type="submission" date="2021-06" db="EMBL/GenBank/DDBJ databases">
        <title>Caerostris darwini draft genome.</title>
        <authorList>
            <person name="Kono N."/>
            <person name="Arakawa K."/>
        </authorList>
    </citation>
    <scope>NUCLEOTIDE SEQUENCE [LARGE SCALE GENOMIC DNA]</scope>
</reference>
<sequence length="117" mass="12982">MSVNPSPQDRELLPVSQLVIELIKSNFSSPKKWCGGGGSDSRHECALDPLLKEGIRSPSLLSECDNFCLSDADFSMSLRRRQKCLKEGIGLDLMARIKEIFTLGGGWGSFWARSDDF</sequence>
<dbReference type="AlphaFoldDB" id="A0AAV4X8A6"/>
<dbReference type="EMBL" id="BPLQ01015705">
    <property type="protein sequence ID" value="GIY90004.1"/>
    <property type="molecule type" value="Genomic_DNA"/>
</dbReference>
<evidence type="ECO:0000313" key="2">
    <source>
        <dbReference type="Proteomes" id="UP001054837"/>
    </source>
</evidence>
<keyword evidence="2" id="KW-1185">Reference proteome</keyword>
<dbReference type="Proteomes" id="UP001054837">
    <property type="component" value="Unassembled WGS sequence"/>
</dbReference>